<gene>
    <name evidence="2" type="ORF">WR25_21187</name>
</gene>
<dbReference type="Proteomes" id="UP000218231">
    <property type="component" value="Unassembled WGS sequence"/>
</dbReference>
<feature type="region of interest" description="Disordered" evidence="1">
    <location>
        <begin position="136"/>
        <end position="158"/>
    </location>
</feature>
<protein>
    <recommendedName>
        <fullName evidence="4">UBZ4-type domain-containing protein</fullName>
    </recommendedName>
</protein>
<dbReference type="AlphaFoldDB" id="A0A2A2LD21"/>
<feature type="compositionally biased region" description="Basic residues" evidence="1">
    <location>
        <begin position="49"/>
        <end position="58"/>
    </location>
</feature>
<proteinExistence type="predicted"/>
<evidence type="ECO:0000256" key="1">
    <source>
        <dbReference type="SAM" id="MobiDB-lite"/>
    </source>
</evidence>
<evidence type="ECO:0008006" key="4">
    <source>
        <dbReference type="Google" id="ProtNLM"/>
    </source>
</evidence>
<comment type="caution">
    <text evidence="2">The sequence shown here is derived from an EMBL/GenBank/DDBJ whole genome shotgun (WGS) entry which is preliminary data.</text>
</comment>
<evidence type="ECO:0000313" key="2">
    <source>
        <dbReference type="EMBL" id="PAV84089.1"/>
    </source>
</evidence>
<feature type="region of interest" description="Disordered" evidence="1">
    <location>
        <begin position="27"/>
        <end position="67"/>
    </location>
</feature>
<sequence>MPSFVSCKFCDRLYSAHSLQLHEKKCLDNPQRPEPNLQNKSDEQAPTKPSKKSTKLRPKTMSLSRGNSSAHSRVCYVCGQELPEETIEKHEKRCFEEWKAICASFSKKFEFRIPQPLSVPSVDGTKDNDRLNKHAKEQSHIAQRVRKRHPSAQISNKTNDAIPESSQYCHDMWNARMEWESDAAAERHTMRIAFWLNKNSEYEKSTPRLGMNGIRLEIRYRL</sequence>
<dbReference type="EMBL" id="LIAE01006889">
    <property type="protein sequence ID" value="PAV84089.1"/>
    <property type="molecule type" value="Genomic_DNA"/>
</dbReference>
<organism evidence="2 3">
    <name type="scientific">Diploscapter pachys</name>
    <dbReference type="NCBI Taxonomy" id="2018661"/>
    <lineage>
        <taxon>Eukaryota</taxon>
        <taxon>Metazoa</taxon>
        <taxon>Ecdysozoa</taxon>
        <taxon>Nematoda</taxon>
        <taxon>Chromadorea</taxon>
        <taxon>Rhabditida</taxon>
        <taxon>Rhabditina</taxon>
        <taxon>Rhabditomorpha</taxon>
        <taxon>Rhabditoidea</taxon>
        <taxon>Rhabditidae</taxon>
        <taxon>Diploscapter</taxon>
    </lineage>
</organism>
<dbReference type="OrthoDB" id="5793009at2759"/>
<keyword evidence="3" id="KW-1185">Reference proteome</keyword>
<name>A0A2A2LD21_9BILA</name>
<evidence type="ECO:0000313" key="3">
    <source>
        <dbReference type="Proteomes" id="UP000218231"/>
    </source>
</evidence>
<reference evidence="2 3" key="1">
    <citation type="journal article" date="2017" name="Curr. Biol.">
        <title>Genome architecture and evolution of a unichromosomal asexual nematode.</title>
        <authorList>
            <person name="Fradin H."/>
            <person name="Zegar C."/>
            <person name="Gutwein M."/>
            <person name="Lucas J."/>
            <person name="Kovtun M."/>
            <person name="Corcoran D."/>
            <person name="Baugh L.R."/>
            <person name="Kiontke K."/>
            <person name="Gunsalus K."/>
            <person name="Fitch D.H."/>
            <person name="Piano F."/>
        </authorList>
    </citation>
    <scope>NUCLEOTIDE SEQUENCE [LARGE SCALE GENOMIC DNA]</scope>
    <source>
        <strain evidence="2">PF1309</strain>
    </source>
</reference>
<accession>A0A2A2LD21</accession>